<dbReference type="InterPro" id="IPR029291">
    <property type="entry name" value="Tfx_C"/>
</dbReference>
<dbReference type="InterPro" id="IPR036657">
    <property type="entry name" value="Tfx_DNA-bd_sf_arc"/>
</dbReference>
<feature type="non-terminal residue" evidence="2">
    <location>
        <position position="1"/>
    </location>
</feature>
<dbReference type="SUPFAM" id="SSF89915">
    <property type="entry name" value="DNA-binding protein Tfx"/>
    <property type="match status" value="1"/>
</dbReference>
<evidence type="ECO:0000259" key="1">
    <source>
        <dbReference type="Pfam" id="PF14601"/>
    </source>
</evidence>
<dbReference type="EMBL" id="LHXY01000041">
    <property type="protein sequence ID" value="KXB01358.1"/>
    <property type="molecule type" value="Genomic_DNA"/>
</dbReference>
<dbReference type="GO" id="GO:0003677">
    <property type="term" value="F:DNA binding"/>
    <property type="evidence" value="ECO:0007669"/>
    <property type="project" value="InterPro"/>
</dbReference>
<organism evidence="2 3">
    <name type="scientific">candidate division MSBL1 archaeon SCGC-AAA261F17</name>
    <dbReference type="NCBI Taxonomy" id="1698274"/>
    <lineage>
        <taxon>Archaea</taxon>
        <taxon>Methanobacteriati</taxon>
        <taxon>Methanobacteriota</taxon>
        <taxon>candidate division MSBL1</taxon>
    </lineage>
</organism>
<gene>
    <name evidence="2" type="ORF">AKJ44_02645</name>
</gene>
<feature type="domain" description="DNA binding protein Tfx C-terminal" evidence="1">
    <location>
        <begin position="2"/>
        <end position="77"/>
    </location>
</feature>
<accession>A0A133V4I6</accession>
<proteinExistence type="predicted"/>
<dbReference type="Pfam" id="PF14601">
    <property type="entry name" value="TFX_C"/>
    <property type="match status" value="1"/>
</dbReference>
<name>A0A133V4I6_9EURY</name>
<comment type="caution">
    <text evidence="2">The sequence shown here is derived from an EMBL/GenBank/DDBJ whole genome shotgun (WGS) entry which is preliminary data.</text>
</comment>
<evidence type="ECO:0000313" key="2">
    <source>
        <dbReference type="EMBL" id="KXB01358.1"/>
    </source>
</evidence>
<sequence length="78" mass="8905">FKTIRWPIRIDVKAGSNIYDASEDIFEKADGEGIDLSLNYSELVRLVTETLGREDLKRREALRDFSVMISSEGKVEVL</sequence>
<dbReference type="AlphaFoldDB" id="A0A133V4I6"/>
<evidence type="ECO:0000313" key="3">
    <source>
        <dbReference type="Proteomes" id="UP000070035"/>
    </source>
</evidence>
<keyword evidence="3" id="KW-1185">Reference proteome</keyword>
<reference evidence="2 3" key="1">
    <citation type="journal article" date="2016" name="Sci. Rep.">
        <title>Metabolic traits of an uncultured archaeal lineage -MSBL1- from brine pools of the Red Sea.</title>
        <authorList>
            <person name="Mwirichia R."/>
            <person name="Alam I."/>
            <person name="Rashid M."/>
            <person name="Vinu M."/>
            <person name="Ba-Alawi W."/>
            <person name="Anthony Kamau A."/>
            <person name="Kamanda Ngugi D."/>
            <person name="Goker M."/>
            <person name="Klenk H.P."/>
            <person name="Bajic V."/>
            <person name="Stingl U."/>
        </authorList>
    </citation>
    <scope>NUCLEOTIDE SEQUENCE [LARGE SCALE GENOMIC DNA]</scope>
    <source>
        <strain evidence="2">SCGC-AAA261F17</strain>
    </source>
</reference>
<dbReference type="Gene3D" id="3.30.1190.10">
    <property type="entry name" value="DNA-binding protein Tfx superfamily, archaea"/>
    <property type="match status" value="1"/>
</dbReference>
<protein>
    <recommendedName>
        <fullName evidence="1">DNA binding protein Tfx C-terminal domain-containing protein</fullName>
    </recommendedName>
</protein>
<dbReference type="Proteomes" id="UP000070035">
    <property type="component" value="Unassembled WGS sequence"/>
</dbReference>